<protein>
    <recommendedName>
        <fullName evidence="4">Pentapeptide repeat protein</fullName>
    </recommendedName>
</protein>
<feature type="compositionally biased region" description="Low complexity" evidence="1">
    <location>
        <begin position="175"/>
        <end position="205"/>
    </location>
</feature>
<feature type="region of interest" description="Disordered" evidence="1">
    <location>
        <begin position="44"/>
        <end position="422"/>
    </location>
</feature>
<reference evidence="3" key="1">
    <citation type="journal article" date="2019" name="Int. J. Syst. Evol. Microbiol.">
        <title>The Global Catalogue of Microorganisms (GCM) 10K type strain sequencing project: providing services to taxonomists for standard genome sequencing and annotation.</title>
        <authorList>
            <consortium name="The Broad Institute Genomics Platform"/>
            <consortium name="The Broad Institute Genome Sequencing Center for Infectious Disease"/>
            <person name="Wu L."/>
            <person name="Ma J."/>
        </authorList>
    </citation>
    <scope>NUCLEOTIDE SEQUENCE [LARGE SCALE GENOMIC DNA]</scope>
    <source>
        <strain evidence="3">JCM 13023</strain>
    </source>
</reference>
<name>A0ABP4H586_9PSEU</name>
<feature type="compositionally biased region" description="Low complexity" evidence="1">
    <location>
        <begin position="50"/>
        <end position="60"/>
    </location>
</feature>
<feature type="compositionally biased region" description="Basic and acidic residues" evidence="1">
    <location>
        <begin position="155"/>
        <end position="174"/>
    </location>
</feature>
<dbReference type="RefSeq" id="WP_253864207.1">
    <property type="nucleotide sequence ID" value="NZ_BAAALN010000018.1"/>
</dbReference>
<proteinExistence type="predicted"/>
<feature type="compositionally biased region" description="Basic and acidic residues" evidence="1">
    <location>
        <begin position="265"/>
        <end position="274"/>
    </location>
</feature>
<feature type="compositionally biased region" description="Basic and acidic residues" evidence="1">
    <location>
        <begin position="345"/>
        <end position="355"/>
    </location>
</feature>
<sequence>MAATTPTPDARRVRRWLSRALAVSGGAAAATAILWGIGATSASAVENPLGDAGDADPAAAVPFDSESDDSRSSGPHSPQQRPTGGADHGAADCDGADHDGADAPRAAAPVEAGAADGESQSAGHAAGRQLADGGRDATGLGTCDDSAGGPTDLRGLFDGKHADRFDAGELDSSKLDSSSLDSSKLDSSSLDSSELDSGSLDSGELGAVGDDVPGPDPAGETVAAELAEGDDVAGGTCPDAEPDRPGSSGGTETADGHGASGIVDPTRDALHDFGDTLDALTGFDDLSGDRSVNWTPDWQPEWSGFDLPWDDFTADPADLPSPYDVPMGSGAQAPESRPQTSAYDADTRASGRERQQPVPSTSDHGHPMTPGVFDAGSDGVSIEGSAVGTEPGQPATLPAPEFDPQYVPASVPSHSSIAGNAHADAPSGAVITTARPFAVAAAGAVTRSGLLHKSMSPGSQPGVTPD</sequence>
<evidence type="ECO:0000256" key="1">
    <source>
        <dbReference type="SAM" id="MobiDB-lite"/>
    </source>
</evidence>
<organism evidence="2 3">
    <name type="scientific">Prauserella halophila</name>
    <dbReference type="NCBI Taxonomy" id="185641"/>
    <lineage>
        <taxon>Bacteria</taxon>
        <taxon>Bacillati</taxon>
        <taxon>Actinomycetota</taxon>
        <taxon>Actinomycetes</taxon>
        <taxon>Pseudonocardiales</taxon>
        <taxon>Pseudonocardiaceae</taxon>
        <taxon>Prauserella</taxon>
    </lineage>
</organism>
<keyword evidence="3" id="KW-1185">Reference proteome</keyword>
<evidence type="ECO:0000313" key="3">
    <source>
        <dbReference type="Proteomes" id="UP001500653"/>
    </source>
</evidence>
<dbReference type="EMBL" id="BAAALN010000018">
    <property type="protein sequence ID" value="GAA1250507.1"/>
    <property type="molecule type" value="Genomic_DNA"/>
</dbReference>
<accession>A0ABP4H586</accession>
<evidence type="ECO:0008006" key="4">
    <source>
        <dbReference type="Google" id="ProtNLM"/>
    </source>
</evidence>
<feature type="compositionally biased region" description="Polar residues" evidence="1">
    <location>
        <begin position="72"/>
        <end position="82"/>
    </location>
</feature>
<evidence type="ECO:0000313" key="2">
    <source>
        <dbReference type="EMBL" id="GAA1250507.1"/>
    </source>
</evidence>
<gene>
    <name evidence="2" type="ORF">GCM10009676_41520</name>
</gene>
<dbReference type="Proteomes" id="UP001500653">
    <property type="component" value="Unassembled WGS sequence"/>
</dbReference>
<feature type="compositionally biased region" description="Basic and acidic residues" evidence="1">
    <location>
        <begin position="89"/>
        <end position="102"/>
    </location>
</feature>
<feature type="compositionally biased region" description="Low complexity" evidence="1">
    <location>
        <begin position="103"/>
        <end position="117"/>
    </location>
</feature>
<comment type="caution">
    <text evidence="2">The sequence shown here is derived from an EMBL/GenBank/DDBJ whole genome shotgun (WGS) entry which is preliminary data.</text>
</comment>